<dbReference type="UniPathway" id="UPA00126">
    <property type="reaction ID" value="UER00423"/>
</dbReference>
<dbReference type="GO" id="GO:0004476">
    <property type="term" value="F:mannose-6-phosphate isomerase activity"/>
    <property type="evidence" value="ECO:0007669"/>
    <property type="project" value="InterPro"/>
</dbReference>
<proteinExistence type="predicted"/>
<dbReference type="GO" id="GO:0005829">
    <property type="term" value="C:cytosol"/>
    <property type="evidence" value="ECO:0007669"/>
    <property type="project" value="TreeGrafter"/>
</dbReference>
<dbReference type="Pfam" id="PF20511">
    <property type="entry name" value="PMI_typeI_cat"/>
    <property type="match status" value="2"/>
</dbReference>
<protein>
    <recommendedName>
        <fullName evidence="1">Phosphomannose isomerase type I catalytic domain-containing protein</fullName>
    </recommendedName>
</protein>
<dbReference type="PANTHER" id="PTHR10309">
    <property type="entry name" value="MANNOSE-6-PHOSPHATE ISOMERASE"/>
    <property type="match status" value="1"/>
</dbReference>
<gene>
    <name evidence="2" type="ORF">GH714_032393</name>
</gene>
<dbReference type="PANTHER" id="PTHR10309:SF0">
    <property type="entry name" value="MANNOSE-6-PHOSPHATE ISOMERASE"/>
    <property type="match status" value="1"/>
</dbReference>
<dbReference type="CDD" id="cd07011">
    <property type="entry name" value="cupin_PMI_type_I_N"/>
    <property type="match status" value="1"/>
</dbReference>
<dbReference type="InterPro" id="IPR018050">
    <property type="entry name" value="Pmannose_isomerase-type1_CS"/>
</dbReference>
<dbReference type="Gene3D" id="2.60.120.10">
    <property type="entry name" value="Jelly Rolls"/>
    <property type="match status" value="2"/>
</dbReference>
<dbReference type="InterPro" id="IPR016305">
    <property type="entry name" value="Mannose-6-P_Isomerase"/>
</dbReference>
<dbReference type="AlphaFoldDB" id="A0A6A6LEU9"/>
<dbReference type="GO" id="GO:0008270">
    <property type="term" value="F:zinc ion binding"/>
    <property type="evidence" value="ECO:0007669"/>
    <property type="project" value="InterPro"/>
</dbReference>
<dbReference type="PIRSF" id="PIRSF001480">
    <property type="entry name" value="Mannose-6-phosphate_isomerase"/>
    <property type="match status" value="1"/>
</dbReference>
<dbReference type="Proteomes" id="UP000467840">
    <property type="component" value="Chromosome 1"/>
</dbReference>
<dbReference type="GO" id="GO:0009298">
    <property type="term" value="P:GDP-mannose biosynthetic process"/>
    <property type="evidence" value="ECO:0007669"/>
    <property type="project" value="UniProtKB-UniPathway"/>
</dbReference>
<feature type="domain" description="Phosphomannose isomerase type I catalytic" evidence="1">
    <location>
        <begin position="136"/>
        <end position="183"/>
    </location>
</feature>
<feature type="domain" description="Phosphomannose isomerase type I catalytic" evidence="1">
    <location>
        <begin position="14"/>
        <end position="101"/>
    </location>
</feature>
<accession>A0A6A6LEU9</accession>
<dbReference type="InterPro" id="IPR011051">
    <property type="entry name" value="RmlC_Cupin_sf"/>
</dbReference>
<evidence type="ECO:0000259" key="1">
    <source>
        <dbReference type="Pfam" id="PF20511"/>
    </source>
</evidence>
<evidence type="ECO:0000313" key="2">
    <source>
        <dbReference type="EMBL" id="KAF2299534.1"/>
    </source>
</evidence>
<evidence type="ECO:0000313" key="3">
    <source>
        <dbReference type="Proteomes" id="UP000467840"/>
    </source>
</evidence>
<reference evidence="2 3" key="1">
    <citation type="journal article" date="2020" name="Mol. Plant">
        <title>The Chromosome-Based Rubber Tree Genome Provides New Insights into Spurge Genome Evolution and Rubber Biosynthesis.</title>
        <authorList>
            <person name="Liu J."/>
            <person name="Shi C."/>
            <person name="Shi C.C."/>
            <person name="Li W."/>
            <person name="Zhang Q.J."/>
            <person name="Zhang Y."/>
            <person name="Li K."/>
            <person name="Lu H.F."/>
            <person name="Shi C."/>
            <person name="Zhu S.T."/>
            <person name="Xiao Z.Y."/>
            <person name="Nan H."/>
            <person name="Yue Y."/>
            <person name="Zhu X.G."/>
            <person name="Wu Y."/>
            <person name="Hong X.N."/>
            <person name="Fan G.Y."/>
            <person name="Tong Y."/>
            <person name="Zhang D."/>
            <person name="Mao C.L."/>
            <person name="Liu Y.L."/>
            <person name="Hao S.J."/>
            <person name="Liu W.Q."/>
            <person name="Lv M.Q."/>
            <person name="Zhang H.B."/>
            <person name="Liu Y."/>
            <person name="Hu-Tang G.R."/>
            <person name="Wang J.P."/>
            <person name="Wang J.H."/>
            <person name="Sun Y.H."/>
            <person name="Ni S.B."/>
            <person name="Chen W.B."/>
            <person name="Zhang X.C."/>
            <person name="Jiao Y.N."/>
            <person name="Eichler E.E."/>
            <person name="Li G.H."/>
            <person name="Liu X."/>
            <person name="Gao L.Z."/>
        </authorList>
    </citation>
    <scope>NUCLEOTIDE SEQUENCE [LARGE SCALE GENOMIC DNA]</scope>
    <source>
        <strain evidence="3">cv. GT1</strain>
        <tissue evidence="2">Leaf</tissue>
    </source>
</reference>
<dbReference type="FunFam" id="2.60.120.10:FF:000044">
    <property type="entry name" value="Mannose-6-phosphate isomerase"/>
    <property type="match status" value="1"/>
</dbReference>
<dbReference type="PRINTS" id="PR00714">
    <property type="entry name" value="MAN6PISMRASE"/>
</dbReference>
<sequence length="341" mass="37892">MDAEFNHRYHHAPLLRLRGSVQNYNWGKAGTDSRVARLFAFNSASKIELDKPYAELWMGTHESGPSFLLESGVENGAPIGSQCITLKEWIAKNPNVLGDKVFDKWGSDLLSCSSVVYSWKQWMLLTYGSGFRVRMVLSVAKALSIQAHPDKELAKMLHKLQPDVYKDDNHKPEMALAITEFELNPGEALYLGANEPHAYLYGDCIECMATSDNVVRAGLTPKHRDVQTLCSMLTYKQGFPEILKGLPLSPYIKRYLPPFDEFEVDSCVLPRGASTMFPAVPGPSIFVITAGEGKMHTGSSKELVTEGDVLFAPANIDISITTASELHLYRAGVNSRFFKIL</sequence>
<dbReference type="EMBL" id="JAAGAX010000011">
    <property type="protein sequence ID" value="KAF2299534.1"/>
    <property type="molecule type" value="Genomic_DNA"/>
</dbReference>
<dbReference type="PROSITE" id="PS00965">
    <property type="entry name" value="PMI_I_1"/>
    <property type="match status" value="1"/>
</dbReference>
<dbReference type="InterPro" id="IPR014710">
    <property type="entry name" value="RmlC-like_jellyroll"/>
</dbReference>
<comment type="caution">
    <text evidence="2">The sequence shown here is derived from an EMBL/GenBank/DDBJ whole genome shotgun (WGS) entry which is preliminary data.</text>
</comment>
<dbReference type="SUPFAM" id="SSF51182">
    <property type="entry name" value="RmlC-like cupins"/>
    <property type="match status" value="1"/>
</dbReference>
<dbReference type="PROSITE" id="PS00966">
    <property type="entry name" value="PMI_I_2"/>
    <property type="match status" value="1"/>
</dbReference>
<name>A0A6A6LEU9_HEVBR</name>
<dbReference type="InterPro" id="IPR046457">
    <property type="entry name" value="PMI_typeI_cat"/>
</dbReference>
<keyword evidence="3" id="KW-1185">Reference proteome</keyword>
<organism evidence="2 3">
    <name type="scientific">Hevea brasiliensis</name>
    <name type="common">Para rubber tree</name>
    <name type="synonym">Siphonia brasiliensis</name>
    <dbReference type="NCBI Taxonomy" id="3981"/>
    <lineage>
        <taxon>Eukaryota</taxon>
        <taxon>Viridiplantae</taxon>
        <taxon>Streptophyta</taxon>
        <taxon>Embryophyta</taxon>
        <taxon>Tracheophyta</taxon>
        <taxon>Spermatophyta</taxon>
        <taxon>Magnoliopsida</taxon>
        <taxon>eudicotyledons</taxon>
        <taxon>Gunneridae</taxon>
        <taxon>Pentapetalae</taxon>
        <taxon>rosids</taxon>
        <taxon>fabids</taxon>
        <taxon>Malpighiales</taxon>
        <taxon>Euphorbiaceae</taxon>
        <taxon>Crotonoideae</taxon>
        <taxon>Micrandreae</taxon>
        <taxon>Hevea</taxon>
    </lineage>
</organism>